<dbReference type="PANTHER" id="PTHR46246:SF1">
    <property type="entry name" value="GUANOSINE-3',5'-BIS(DIPHOSPHATE) 3'-PYROPHOSPHOHYDROLASE MESH1"/>
    <property type="match status" value="1"/>
</dbReference>
<proteinExistence type="predicted"/>
<dbReference type="Gene3D" id="1.10.3210.10">
    <property type="entry name" value="Hypothetical protein af1432"/>
    <property type="match status" value="1"/>
</dbReference>
<dbReference type="Proteomes" id="UP000177652">
    <property type="component" value="Unassembled WGS sequence"/>
</dbReference>
<evidence type="ECO:0008006" key="3">
    <source>
        <dbReference type="Google" id="ProtNLM"/>
    </source>
</evidence>
<sequence length="186" mass="20678">MKTDKGIVENAKRFATRAHSGQFLRNRAKDPFITHPERVVALVEQSGGTAGEIAAAWLHDVVEDTQVTLDDIRKKFGDAITEMVDGLTDPPHFAGNPDKIRKAWQAERVISKSASVKRVKIADQTANSYTIGFDPPVGYNPQERLDYLEGARSIVLNCGGISKKLDKIFEKTYQASLHVIRAEMKK</sequence>
<protein>
    <recommendedName>
        <fullName evidence="3">HD/PDEase domain-containing protein</fullName>
    </recommendedName>
</protein>
<dbReference type="GO" id="GO:0008893">
    <property type="term" value="F:guanosine-3',5'-bis(diphosphate) 3'-diphosphatase activity"/>
    <property type="evidence" value="ECO:0007669"/>
    <property type="project" value="TreeGrafter"/>
</dbReference>
<comment type="caution">
    <text evidence="1">The sequence shown here is derived from an EMBL/GenBank/DDBJ whole genome shotgun (WGS) entry which is preliminary data.</text>
</comment>
<dbReference type="SUPFAM" id="SSF109604">
    <property type="entry name" value="HD-domain/PDEase-like"/>
    <property type="match status" value="1"/>
</dbReference>
<organism evidence="1 2">
    <name type="scientific">Candidatus Kaiserbacteria bacterium RIFCSPHIGHO2_02_FULL_55_20</name>
    <dbReference type="NCBI Taxonomy" id="1798497"/>
    <lineage>
        <taxon>Bacteria</taxon>
        <taxon>Candidatus Kaiseribacteriota</taxon>
    </lineage>
</organism>
<evidence type="ECO:0000313" key="1">
    <source>
        <dbReference type="EMBL" id="OGG65552.1"/>
    </source>
</evidence>
<dbReference type="AlphaFoldDB" id="A0A1F6DX30"/>
<accession>A0A1F6DX30</accession>
<gene>
    <name evidence="1" type="ORF">A3D71_04650</name>
</gene>
<dbReference type="InterPro" id="IPR052194">
    <property type="entry name" value="MESH1"/>
</dbReference>
<reference evidence="1 2" key="1">
    <citation type="journal article" date="2016" name="Nat. Commun.">
        <title>Thousands of microbial genomes shed light on interconnected biogeochemical processes in an aquifer system.</title>
        <authorList>
            <person name="Anantharaman K."/>
            <person name="Brown C.T."/>
            <person name="Hug L.A."/>
            <person name="Sharon I."/>
            <person name="Castelle C.J."/>
            <person name="Probst A.J."/>
            <person name="Thomas B.C."/>
            <person name="Singh A."/>
            <person name="Wilkins M.J."/>
            <person name="Karaoz U."/>
            <person name="Brodie E.L."/>
            <person name="Williams K.H."/>
            <person name="Hubbard S.S."/>
            <person name="Banfield J.F."/>
        </authorList>
    </citation>
    <scope>NUCLEOTIDE SEQUENCE [LARGE SCALE GENOMIC DNA]</scope>
</reference>
<dbReference type="EMBL" id="MFLK01000043">
    <property type="protein sequence ID" value="OGG65552.1"/>
    <property type="molecule type" value="Genomic_DNA"/>
</dbReference>
<dbReference type="PANTHER" id="PTHR46246">
    <property type="entry name" value="GUANOSINE-3',5'-BIS(DIPHOSPHATE) 3'-PYROPHOSPHOHYDROLASE MESH1"/>
    <property type="match status" value="1"/>
</dbReference>
<dbReference type="STRING" id="1798497.A3D71_04650"/>
<name>A0A1F6DX30_9BACT</name>
<evidence type="ECO:0000313" key="2">
    <source>
        <dbReference type="Proteomes" id="UP000177652"/>
    </source>
</evidence>
<dbReference type="Pfam" id="PF13328">
    <property type="entry name" value="HD_4"/>
    <property type="match status" value="1"/>
</dbReference>